<evidence type="ECO:0000256" key="1">
    <source>
        <dbReference type="ARBA" id="ARBA00007749"/>
    </source>
</evidence>
<dbReference type="Proteomes" id="UP000032232">
    <property type="component" value="Unassembled WGS sequence"/>
</dbReference>
<reference evidence="6 7" key="1">
    <citation type="submission" date="2015-02" db="EMBL/GenBank/DDBJ databases">
        <title>Genome Sequence of Jannaschia aquimarina DSM28248, a member of the Roseobacter clade.</title>
        <authorList>
            <person name="Voget S."/>
            <person name="Daniel R."/>
        </authorList>
    </citation>
    <scope>NUCLEOTIDE SEQUENCE [LARGE SCALE GENOMIC DNA]</scope>
    <source>
        <strain evidence="6 7">GSW-M26</strain>
    </source>
</reference>
<dbReference type="GO" id="GO:0016787">
    <property type="term" value="F:hydrolase activity"/>
    <property type="evidence" value="ECO:0007669"/>
    <property type="project" value="UniProtKB-KW"/>
</dbReference>
<organism evidence="6 7">
    <name type="scientific">Jannaschia aquimarina</name>
    <dbReference type="NCBI Taxonomy" id="935700"/>
    <lineage>
        <taxon>Bacteria</taxon>
        <taxon>Pseudomonadati</taxon>
        <taxon>Pseudomonadota</taxon>
        <taxon>Alphaproteobacteria</taxon>
        <taxon>Rhodobacterales</taxon>
        <taxon>Roseobacteraceae</taxon>
        <taxon>Jannaschia</taxon>
    </lineage>
</organism>
<name>A0A0D1D3R8_9RHOB</name>
<comment type="similarity">
    <text evidence="1">Belongs to the metallo-beta-lactamase superfamily.</text>
</comment>
<dbReference type="AlphaFoldDB" id="A0A0D1D3R8"/>
<dbReference type="STRING" id="935700.jaqu_35460"/>
<evidence type="ECO:0000256" key="4">
    <source>
        <dbReference type="ARBA" id="ARBA00022833"/>
    </source>
</evidence>
<dbReference type="EMBL" id="JYFE01000065">
    <property type="protein sequence ID" value="KIT14743.1"/>
    <property type="molecule type" value="Genomic_DNA"/>
</dbReference>
<dbReference type="Pfam" id="PF00753">
    <property type="entry name" value="Lactamase_B"/>
    <property type="match status" value="1"/>
</dbReference>
<dbReference type="InterPro" id="IPR051013">
    <property type="entry name" value="MBL_superfamily_lactonases"/>
</dbReference>
<dbReference type="Gene3D" id="3.60.15.10">
    <property type="entry name" value="Ribonuclease Z/Hydroxyacylglutathione hydrolase-like"/>
    <property type="match status" value="2"/>
</dbReference>
<evidence type="ECO:0000259" key="5">
    <source>
        <dbReference type="Pfam" id="PF00753"/>
    </source>
</evidence>
<protein>
    <submittedName>
        <fullName evidence="6">Metallo-beta-lactamase superfamily protein</fullName>
    </submittedName>
</protein>
<dbReference type="PANTHER" id="PTHR42978">
    <property type="entry name" value="QUORUM-QUENCHING LACTONASE YTNP-RELATED-RELATED"/>
    <property type="match status" value="1"/>
</dbReference>
<gene>
    <name evidence="6" type="ORF">jaqu_35460</name>
</gene>
<evidence type="ECO:0000256" key="2">
    <source>
        <dbReference type="ARBA" id="ARBA00022723"/>
    </source>
</evidence>
<evidence type="ECO:0000313" key="6">
    <source>
        <dbReference type="EMBL" id="KIT14743.1"/>
    </source>
</evidence>
<evidence type="ECO:0000313" key="7">
    <source>
        <dbReference type="Proteomes" id="UP000032232"/>
    </source>
</evidence>
<dbReference type="PATRIC" id="fig|935700.4.peg.3654"/>
<feature type="domain" description="Metallo-beta-lactamase" evidence="5">
    <location>
        <begin position="56"/>
        <end position="85"/>
    </location>
</feature>
<sequence length="168" mass="17738">MPIADLVPAVLRRKARADVISVGEASATALLDGTFVLTPDLMPTLDADAFAPTMGALDDRLTDLGLSPGAIDAVVMTHLHPDHTGYRVADGDRELLIWGDIGHTAPTQMANPQAFVANDSDPRQAVETRLRALDMAASDGLLVAGMHRPPGAHRIERAGDGYRLVAAT</sequence>
<evidence type="ECO:0000256" key="3">
    <source>
        <dbReference type="ARBA" id="ARBA00022801"/>
    </source>
</evidence>
<keyword evidence="3" id="KW-0378">Hydrolase</keyword>
<comment type="caution">
    <text evidence="6">The sequence shown here is derived from an EMBL/GenBank/DDBJ whole genome shotgun (WGS) entry which is preliminary data.</text>
</comment>
<keyword evidence="7" id="KW-1185">Reference proteome</keyword>
<dbReference type="InterPro" id="IPR036866">
    <property type="entry name" value="RibonucZ/Hydroxyglut_hydro"/>
</dbReference>
<dbReference type="GO" id="GO:0046872">
    <property type="term" value="F:metal ion binding"/>
    <property type="evidence" value="ECO:0007669"/>
    <property type="project" value="UniProtKB-KW"/>
</dbReference>
<proteinExistence type="inferred from homology"/>
<dbReference type="InterPro" id="IPR001279">
    <property type="entry name" value="Metallo-B-lactamas"/>
</dbReference>
<dbReference type="SUPFAM" id="SSF56281">
    <property type="entry name" value="Metallo-hydrolase/oxidoreductase"/>
    <property type="match status" value="1"/>
</dbReference>
<keyword evidence="2" id="KW-0479">Metal-binding</keyword>
<keyword evidence="4" id="KW-0862">Zinc</keyword>
<accession>A0A0D1D3R8</accession>